<dbReference type="Pfam" id="PF00582">
    <property type="entry name" value="Usp"/>
    <property type="match status" value="1"/>
</dbReference>
<evidence type="ECO:0000256" key="1">
    <source>
        <dbReference type="ARBA" id="ARBA00008791"/>
    </source>
</evidence>
<sequence length="152" mass="16828">MDKNIIYKNMLLPLDGSREAEERLDEAMNLVRLTGGQLILLHVVELFPFRGQDMESEFNHLKGPREEYLKKVKARVEGEGIKVKTVLLPGKPAEEICKYAAKDEVDIVLVSPHGAGGIVGWALGSVADKVARHCPKPVLVIRRSGKYAGKQV</sequence>
<dbReference type="PRINTS" id="PR01438">
    <property type="entry name" value="UNVRSLSTRESS"/>
</dbReference>
<dbReference type="PANTHER" id="PTHR46268:SF6">
    <property type="entry name" value="UNIVERSAL STRESS PROTEIN UP12"/>
    <property type="match status" value="1"/>
</dbReference>
<dbReference type="PANTHER" id="PTHR46268">
    <property type="entry name" value="STRESS RESPONSE PROTEIN NHAX"/>
    <property type="match status" value="1"/>
</dbReference>
<dbReference type="InterPro" id="IPR006016">
    <property type="entry name" value="UspA"/>
</dbReference>
<organism evidence="3">
    <name type="scientific">uncultured Desulfobacterium sp</name>
    <dbReference type="NCBI Taxonomy" id="201089"/>
    <lineage>
        <taxon>Bacteria</taxon>
        <taxon>Pseudomonadati</taxon>
        <taxon>Thermodesulfobacteriota</taxon>
        <taxon>Desulfobacteria</taxon>
        <taxon>Desulfobacterales</taxon>
        <taxon>Desulfobacteriaceae</taxon>
        <taxon>Desulfobacterium</taxon>
        <taxon>environmental samples</taxon>
    </lineage>
</organism>
<dbReference type="AlphaFoldDB" id="A0A445MVJ4"/>
<proteinExistence type="inferred from homology"/>
<feature type="domain" description="UspA" evidence="2">
    <location>
        <begin position="7"/>
        <end position="142"/>
    </location>
</feature>
<evidence type="ECO:0000313" key="3">
    <source>
        <dbReference type="EMBL" id="SPD73419.1"/>
    </source>
</evidence>
<evidence type="ECO:0000259" key="2">
    <source>
        <dbReference type="Pfam" id="PF00582"/>
    </source>
</evidence>
<dbReference type="SUPFAM" id="SSF52402">
    <property type="entry name" value="Adenine nucleotide alpha hydrolases-like"/>
    <property type="match status" value="1"/>
</dbReference>
<reference evidence="3" key="1">
    <citation type="submission" date="2018-01" db="EMBL/GenBank/DDBJ databases">
        <authorList>
            <person name="Regsiter A."/>
            <person name="William W."/>
        </authorList>
    </citation>
    <scope>NUCLEOTIDE SEQUENCE</scope>
    <source>
        <strain evidence="3">TRIP AH-1</strain>
    </source>
</reference>
<protein>
    <recommendedName>
        <fullName evidence="2">UspA domain-containing protein</fullName>
    </recommendedName>
</protein>
<dbReference type="InterPro" id="IPR014729">
    <property type="entry name" value="Rossmann-like_a/b/a_fold"/>
</dbReference>
<dbReference type="InterPro" id="IPR006015">
    <property type="entry name" value="Universal_stress_UspA"/>
</dbReference>
<dbReference type="CDD" id="cd00293">
    <property type="entry name" value="USP-like"/>
    <property type="match status" value="1"/>
</dbReference>
<accession>A0A445MVJ4</accession>
<gene>
    <name evidence="3" type="ORF">PITCH_A1880004</name>
</gene>
<dbReference type="Gene3D" id="3.40.50.620">
    <property type="entry name" value="HUPs"/>
    <property type="match status" value="1"/>
</dbReference>
<name>A0A445MVJ4_9BACT</name>
<dbReference type="EMBL" id="OJIN01000099">
    <property type="protein sequence ID" value="SPD73419.1"/>
    <property type="molecule type" value="Genomic_DNA"/>
</dbReference>
<comment type="similarity">
    <text evidence="1">Belongs to the universal stress protein A family.</text>
</comment>